<evidence type="ECO:0000256" key="2">
    <source>
        <dbReference type="SAM" id="Phobius"/>
    </source>
</evidence>
<dbReference type="EMBL" id="FNXG01000003">
    <property type="protein sequence ID" value="SEH98771.1"/>
    <property type="molecule type" value="Genomic_DNA"/>
</dbReference>
<dbReference type="Proteomes" id="UP000199125">
    <property type="component" value="Unassembled WGS sequence"/>
</dbReference>
<reference evidence="4" key="1">
    <citation type="submission" date="2016-10" db="EMBL/GenBank/DDBJ databases">
        <authorList>
            <person name="Varghese N."/>
            <person name="Submissions S."/>
        </authorList>
    </citation>
    <scope>NUCLEOTIDE SEQUENCE [LARGE SCALE GENOMIC DNA]</scope>
    <source>
        <strain evidence="4">DSM 11593</strain>
    </source>
</reference>
<keyword evidence="2" id="KW-1133">Transmembrane helix</keyword>
<dbReference type="InterPro" id="IPR014161">
    <property type="entry name" value="Tol-Pal_TolA"/>
</dbReference>
<dbReference type="RefSeq" id="WP_090848178.1">
    <property type="nucleotide sequence ID" value="NZ_FNXG01000003.1"/>
</dbReference>
<dbReference type="AlphaFoldDB" id="A0A1H6MJX9"/>
<gene>
    <name evidence="3" type="ORF">SAMN04488075_2100</name>
</gene>
<dbReference type="GO" id="GO:0051301">
    <property type="term" value="P:cell division"/>
    <property type="evidence" value="ECO:0007669"/>
    <property type="project" value="UniProtKB-KW"/>
</dbReference>
<evidence type="ECO:0000256" key="1">
    <source>
        <dbReference type="SAM" id="MobiDB-lite"/>
    </source>
</evidence>
<keyword evidence="2" id="KW-0472">Membrane</keyword>
<feature type="compositionally biased region" description="Pro residues" evidence="1">
    <location>
        <begin position="180"/>
        <end position="191"/>
    </location>
</feature>
<dbReference type="OrthoDB" id="7161229at2"/>
<feature type="compositionally biased region" description="Low complexity" evidence="1">
    <location>
        <begin position="140"/>
        <end position="155"/>
    </location>
</feature>
<keyword evidence="3" id="KW-0131">Cell cycle</keyword>
<keyword evidence="4" id="KW-1185">Reference proteome</keyword>
<feature type="compositionally biased region" description="Low complexity" evidence="1">
    <location>
        <begin position="215"/>
        <end position="241"/>
    </location>
</feature>
<sequence length="515" mass="53437">MADPFPPLETRERRIGLWVSAAIHGALILWVGLGGALFRAPTAPTMRMAPVETMSASDFEAMAAASRGAGPVGDEAAATPAQPRPPSDQVIAGGPTAMAPPAPDADPLALPAPEFAGEAAPNLSDLQTPQVPVTVATVAPAPQQPSTPADAQALPDAPPDVLPDPQRSATAPSLQAPGAEAPPPDAPPAPPLLTTSATPLDATTARQRRAERIAQAEAAAEAQRQAEAAEAARQAEAARAAEAAARELAERAAAQAAAEAADRAEAEARAALEAARQQDARRQAEAEAEAQAEAARAAEEQRLAEQRAAEEQRRLQEQLAEEQRQAEAARRRAEEEAAAAEAARALAQAEEEAARARAEAQAREQAEAARQAPDDPDPLMAALSEALDLPEGAGSDGGGGRAATGPPLSQGEKDGLRLRIEACWNIGSLSREAQRTSVSVQFSMTPDGMPEPDSVRLVDSQGGSEAAAAQAFEAARRAILRCAMQAQGYDLPAEKYARWRDTIVDFRPQGGAAIR</sequence>
<keyword evidence="2" id="KW-0812">Transmembrane</keyword>
<feature type="compositionally biased region" description="Basic and acidic residues" evidence="1">
    <location>
        <begin position="296"/>
        <end position="335"/>
    </location>
</feature>
<dbReference type="STRING" id="65735.SAMN04488075_2100"/>
<feature type="compositionally biased region" description="Low complexity" evidence="1">
    <location>
        <begin position="339"/>
        <end position="348"/>
    </location>
</feature>
<proteinExistence type="predicted"/>
<feature type="compositionally biased region" description="Basic and acidic residues" evidence="1">
    <location>
        <begin position="260"/>
        <end position="285"/>
    </location>
</feature>
<name>A0A1H6MJX9_9RHOB</name>
<organism evidence="3 4">
    <name type="scientific">Paracoccus alkenifer</name>
    <dbReference type="NCBI Taxonomy" id="65735"/>
    <lineage>
        <taxon>Bacteria</taxon>
        <taxon>Pseudomonadati</taxon>
        <taxon>Pseudomonadota</taxon>
        <taxon>Alphaproteobacteria</taxon>
        <taxon>Rhodobacterales</taxon>
        <taxon>Paracoccaceae</taxon>
        <taxon>Paracoccus</taxon>
    </lineage>
</organism>
<accession>A0A1H6MJX9</accession>
<evidence type="ECO:0000313" key="3">
    <source>
        <dbReference type="EMBL" id="SEH98771.1"/>
    </source>
</evidence>
<dbReference type="GO" id="GO:0019534">
    <property type="term" value="F:toxin transmembrane transporter activity"/>
    <property type="evidence" value="ECO:0007669"/>
    <property type="project" value="InterPro"/>
</dbReference>
<dbReference type="GO" id="GO:0016020">
    <property type="term" value="C:membrane"/>
    <property type="evidence" value="ECO:0007669"/>
    <property type="project" value="InterPro"/>
</dbReference>
<feature type="compositionally biased region" description="Basic and acidic residues" evidence="1">
    <location>
        <begin position="352"/>
        <end position="367"/>
    </location>
</feature>
<dbReference type="GO" id="GO:0043213">
    <property type="term" value="P:bacteriocin transport"/>
    <property type="evidence" value="ECO:0007669"/>
    <property type="project" value="InterPro"/>
</dbReference>
<feature type="region of interest" description="Disordered" evidence="1">
    <location>
        <begin position="140"/>
        <end position="241"/>
    </location>
</feature>
<feature type="compositionally biased region" description="Low complexity" evidence="1">
    <location>
        <begin position="192"/>
        <end position="205"/>
    </location>
</feature>
<evidence type="ECO:0000313" key="4">
    <source>
        <dbReference type="Proteomes" id="UP000199125"/>
    </source>
</evidence>
<feature type="region of interest" description="Disordered" evidence="1">
    <location>
        <begin position="255"/>
        <end position="412"/>
    </location>
</feature>
<feature type="transmembrane region" description="Helical" evidence="2">
    <location>
        <begin position="15"/>
        <end position="38"/>
    </location>
</feature>
<protein>
    <submittedName>
        <fullName evidence="3">Cell division and transport-associated protein TolA</fullName>
    </submittedName>
</protein>
<dbReference type="NCBIfam" id="TIGR02794">
    <property type="entry name" value="tolA_full"/>
    <property type="match status" value="1"/>
</dbReference>
<feature type="region of interest" description="Disordered" evidence="1">
    <location>
        <begin position="65"/>
        <end position="112"/>
    </location>
</feature>
<keyword evidence="3" id="KW-0132">Cell division</keyword>